<protein>
    <recommendedName>
        <fullName evidence="2">Secretion system C-terminal sorting domain-containing protein</fullName>
    </recommendedName>
</protein>
<dbReference type="InterPro" id="IPR026444">
    <property type="entry name" value="Secre_tail"/>
</dbReference>
<reference evidence="3" key="2">
    <citation type="submission" date="2020-09" db="EMBL/GenBank/DDBJ databases">
        <authorList>
            <person name="Sun Q."/>
            <person name="Zhou Y."/>
        </authorList>
    </citation>
    <scope>NUCLEOTIDE SEQUENCE</scope>
    <source>
        <strain evidence="3">CGMCC 1.12751</strain>
    </source>
</reference>
<reference evidence="3" key="1">
    <citation type="journal article" date="2014" name="Int. J. Syst. Evol. Microbiol.">
        <title>Complete genome sequence of Corynebacterium casei LMG S-19264T (=DSM 44701T), isolated from a smear-ripened cheese.</title>
        <authorList>
            <consortium name="US DOE Joint Genome Institute (JGI-PGF)"/>
            <person name="Walter F."/>
            <person name="Albersmeier A."/>
            <person name="Kalinowski J."/>
            <person name="Ruckert C."/>
        </authorList>
    </citation>
    <scope>NUCLEOTIDE SEQUENCE</scope>
    <source>
        <strain evidence="3">CGMCC 1.12751</strain>
    </source>
</reference>
<keyword evidence="1" id="KW-0732">Signal</keyword>
<evidence type="ECO:0000256" key="1">
    <source>
        <dbReference type="ARBA" id="ARBA00022729"/>
    </source>
</evidence>
<dbReference type="SUPFAM" id="SSF52058">
    <property type="entry name" value="L domain-like"/>
    <property type="match status" value="1"/>
</dbReference>
<evidence type="ECO:0000313" key="4">
    <source>
        <dbReference type="Proteomes" id="UP000625976"/>
    </source>
</evidence>
<dbReference type="Proteomes" id="UP000625976">
    <property type="component" value="Unassembled WGS sequence"/>
</dbReference>
<accession>A0A917GI79</accession>
<name>A0A917GI79_9FLAO</name>
<sequence length="271" mass="30463">MTSFLCQSQIVNIPDINFKNALVNDNVVDTDDNGTWDSDADLNNDGEIQVSEAESVISLNVDYKNITSLEGIANFTNLTLLYCTDNPLVELNVTSLINLETLRCWDIDQVVSIDLSSNINLKSLECDVNDSLEYLNIQNGNNINLERLWTSGSPNLQCIQVDDVDYSNNQTCDDNSWCIDDSTIFSENCSLSITDFYYNAITTFPNPTKNELTINSNLIIESIKIYSTTGRLVLNTKLQSNKIDLSNLNSGIYFIKFQSQNKTITKKIIKE</sequence>
<comment type="caution">
    <text evidence="3">The sequence shown here is derived from an EMBL/GenBank/DDBJ whole genome shotgun (WGS) entry which is preliminary data.</text>
</comment>
<dbReference type="NCBIfam" id="TIGR04183">
    <property type="entry name" value="Por_Secre_tail"/>
    <property type="match status" value="1"/>
</dbReference>
<organism evidence="3 4">
    <name type="scientific">Bizionia arctica</name>
    <dbReference type="NCBI Taxonomy" id="1495645"/>
    <lineage>
        <taxon>Bacteria</taxon>
        <taxon>Pseudomonadati</taxon>
        <taxon>Bacteroidota</taxon>
        <taxon>Flavobacteriia</taxon>
        <taxon>Flavobacteriales</taxon>
        <taxon>Flavobacteriaceae</taxon>
        <taxon>Bizionia</taxon>
    </lineage>
</organism>
<gene>
    <name evidence="3" type="ORF">GCM10010976_18570</name>
</gene>
<dbReference type="AlphaFoldDB" id="A0A917GI79"/>
<feature type="domain" description="Secretion system C-terminal sorting" evidence="2">
    <location>
        <begin position="204"/>
        <end position="269"/>
    </location>
</feature>
<proteinExistence type="predicted"/>
<evidence type="ECO:0000259" key="2">
    <source>
        <dbReference type="Pfam" id="PF18962"/>
    </source>
</evidence>
<dbReference type="Gene3D" id="3.80.10.10">
    <property type="entry name" value="Ribonuclease Inhibitor"/>
    <property type="match status" value="1"/>
</dbReference>
<evidence type="ECO:0000313" key="3">
    <source>
        <dbReference type="EMBL" id="GGG47434.1"/>
    </source>
</evidence>
<dbReference type="Pfam" id="PF18962">
    <property type="entry name" value="Por_Secre_tail"/>
    <property type="match status" value="1"/>
</dbReference>
<dbReference type="EMBL" id="BMFQ01000002">
    <property type="protein sequence ID" value="GGG47434.1"/>
    <property type="molecule type" value="Genomic_DNA"/>
</dbReference>
<dbReference type="InterPro" id="IPR032675">
    <property type="entry name" value="LRR_dom_sf"/>
</dbReference>
<keyword evidence="4" id="KW-1185">Reference proteome</keyword>